<dbReference type="GO" id="GO:0005886">
    <property type="term" value="C:plasma membrane"/>
    <property type="evidence" value="ECO:0007669"/>
    <property type="project" value="UniProtKB-SubCell"/>
</dbReference>
<dbReference type="FunFam" id="3.80.10.10:FF:000413">
    <property type="entry name" value="Inactive leucine-rich repeat receptor-like protein kinase"/>
    <property type="match status" value="1"/>
</dbReference>
<evidence type="ECO:0000256" key="9">
    <source>
        <dbReference type="ARBA" id="ARBA00022741"/>
    </source>
</evidence>
<dbReference type="STRING" id="1890364.A0A2P6NEL8"/>
<keyword evidence="12 20" id="KW-0067">ATP-binding</keyword>
<evidence type="ECO:0000256" key="16">
    <source>
        <dbReference type="ARBA" id="ARBA00023136"/>
    </source>
</evidence>
<keyword evidence="24" id="KW-1185">Reference proteome</keyword>
<dbReference type="SUPFAM" id="SSF53474">
    <property type="entry name" value="alpha/beta-Hydrolases"/>
    <property type="match status" value="1"/>
</dbReference>
<evidence type="ECO:0000256" key="10">
    <source>
        <dbReference type="ARBA" id="ARBA00022777"/>
    </source>
</evidence>
<evidence type="ECO:0000256" key="4">
    <source>
        <dbReference type="ARBA" id="ARBA00022614"/>
    </source>
</evidence>
<keyword evidence="9 20" id="KW-0547">Nucleotide-binding</keyword>
<dbReference type="Pfam" id="PF13855">
    <property type="entry name" value="LRR_8"/>
    <property type="match status" value="2"/>
</dbReference>
<dbReference type="SMART" id="SM00219">
    <property type="entry name" value="TyrKc"/>
    <property type="match status" value="1"/>
</dbReference>
<evidence type="ECO:0000256" key="21">
    <source>
        <dbReference type="SAM" id="Phobius"/>
    </source>
</evidence>
<gene>
    <name evidence="23" type="ORF">PROFUN_10180</name>
</gene>
<dbReference type="InterPro" id="IPR011009">
    <property type="entry name" value="Kinase-like_dom_sf"/>
</dbReference>
<dbReference type="InterPro" id="IPR051716">
    <property type="entry name" value="Plant_RL_S/T_kinase"/>
</dbReference>
<evidence type="ECO:0000256" key="18">
    <source>
        <dbReference type="ARBA" id="ARBA00023170"/>
    </source>
</evidence>
<keyword evidence="10" id="KW-0418">Kinase</keyword>
<feature type="transmembrane region" description="Helical" evidence="21">
    <location>
        <begin position="25"/>
        <end position="45"/>
    </location>
</feature>
<dbReference type="Pfam" id="PF00560">
    <property type="entry name" value="LRR_1"/>
    <property type="match status" value="3"/>
</dbReference>
<evidence type="ECO:0000256" key="15">
    <source>
        <dbReference type="ARBA" id="ARBA00023098"/>
    </source>
</evidence>
<keyword evidence="11" id="KW-0378">Hydrolase</keyword>
<dbReference type="Proteomes" id="UP000241769">
    <property type="component" value="Unassembled WGS sequence"/>
</dbReference>
<dbReference type="Gene3D" id="3.80.10.10">
    <property type="entry name" value="Ribonuclease Inhibitor"/>
    <property type="match status" value="5"/>
</dbReference>
<protein>
    <recommendedName>
        <fullName evidence="22">Protein kinase domain-containing protein</fullName>
    </recommendedName>
</protein>
<sequence>MPPQSSIPIAFYPIRGAPTKRRDEMAMFALISLIFLVFCGGMAQFTTYPVVSTALKDLYDSTNGQRWKNNTGWNTGDTNYCAGWYGVECIIKPEFSSSLTFVALFLDNNNLTSLSGSAFYIPYVSMANNLLSGNIPEMFSLTSVGFNFTRNNLIGTLPSSLSQSSHLLTIQVGYNMLSGTLPLGVLTTSPGLLQLDLSHNHFEGEIPEVFQSFPLLQYIDLRTNLLLGSLPESLGNLINLSYVDFSQNQLSGSIPASWGDLVNIQYLALSSNIFSGEIPDLVGNWSRLAYIDLSANNFGGTIPYGMGNLTELIVLRLNGNQLQGEIPRGILNMVNMVDMSLNNNNLTGEIGDLSQMKKLSICWLSFNRFTGSFPTGVSSLPALLSTDDEQFLVLSSNRLTGRLPDDWAQNSTMISLDASNNQLSGPLPPSFSNLNGLRMLLLSHNDLSGDINVMESMVQLTTIDVSTNRFSGELTPNIFASMTDLVSFNLSTNNFSGLMVFNFSIFSPLRSFDVSGNMFHGSAPDDIRYLVRLQFANFSRNQLSGGVPSAVGLLAELQTVDFSHNLFSGVLPSVSGMTSLKTVRMDNNSFSGEFPSSFRQLTQLTEVSISYNRLTLSDLSLFTFLDRLETLNLSHNAINAPLLYNMSNMRSLKMVDLSHNNITGPITGLLSIPGIQKLILNDNKLTGGIGSFFCDPQEVNLRNNQLSGDVSFMGTLSSIESIDLSRNSLSGPMPELSIQNRMKYLNLSANHLTSLPSDVSRLVKLETFDVSHNDIQGIVPDFSNSVGLTSLFLQENHIHNDQHGDTLQHHVIFLHSNHLKRVRCDLRYNNIECPINSYSFSKCQSQCTVADMTPQRVQLTTSVPRDQTLLNNIALQLNISVRRLSYLSEGNTFTLNIAPPGAGDVNQGSANYTAALLARSPLLNGVSSVEWPIVPKKGLSSSTIAGIVVGVILFILILAGVGGFIFVVMRRKWKKEKQREMMLQMLDQLLIRDVTVEKIIGQGNFGKVYKGDWNGTPVAIKGVKNQDDFQDNQFKEEIKLLQKLNHPNVVRLLGVYMMEDSVLEFAENGSLDDFLKKNRDQLDTALLLFMVLDLINGMLYLQSKSIIHRDLATRNLLLDGAMNCKISDFGLSREENVYNGKSAAIPYRWAAPEVMQDRVSTLQSDVWSFGVVVWEIFTGAMVPYQTLTNKEVSEQVPNGIRLDQPESCPPAMWDLVIDCWNKSPTKRPTFEGIRSRFMSLFEPRMKERKNRQTLLVEVPPVTTGGYQDEYIEMTSQGRDSTIKPYTVDIETQITAQYNSSDGAPEFSPKPIQTPPAVFWGMKISVVLSILLFSTVASFNVSDVLRAEGYPQETHIAVTKDGFQLVMVRIPHGIKGPDNGNTSRPVVLLMHGLLDDCATWVINLPSQSLGFLLADAGYDVWMGNVRGNSYSMGHQYYNQQNEDYWRSIDFDNMIQFDLPSMVDKGNISSHITLTSTALSVSGRKTLSYVGHSQGTLMAFGALTTNKTLAKQIDVFIAMAPVAYLAKQKAAMLSFLSKLEVIGIVKFFGARNLLPPQWLMKLVGGTACRFTPWLCQNALGIFVGNNPKNLNTTRLPFILSLEPGGTSVQNIAHWAQNVNSKRCLFIVDHTYLLSFQKFDFKDPNKNMKMYGVPYAPEYPLDQLTRASGVPPIAIFNGGNDLLADPEDVDFLIKMLPTDNMPILHNFQPTYNHIDFLWGKGLTMDDPTDRIQV</sequence>
<dbReference type="Gene3D" id="1.10.510.10">
    <property type="entry name" value="Transferase(Phosphotransferase) domain 1"/>
    <property type="match status" value="1"/>
</dbReference>
<evidence type="ECO:0000256" key="5">
    <source>
        <dbReference type="ARBA" id="ARBA00022679"/>
    </source>
</evidence>
<evidence type="ECO:0000256" key="13">
    <source>
        <dbReference type="ARBA" id="ARBA00022963"/>
    </source>
</evidence>
<evidence type="ECO:0000256" key="20">
    <source>
        <dbReference type="PROSITE-ProRule" id="PRU10141"/>
    </source>
</evidence>
<dbReference type="Gene3D" id="3.40.50.1820">
    <property type="entry name" value="alpha/beta hydrolase"/>
    <property type="match status" value="1"/>
</dbReference>
<dbReference type="FunFam" id="3.80.10.10:FF:000383">
    <property type="entry name" value="Leucine-rich repeat receptor protein kinase EMS1"/>
    <property type="match status" value="1"/>
</dbReference>
<dbReference type="InterPro" id="IPR017441">
    <property type="entry name" value="Protein_kinase_ATP_BS"/>
</dbReference>
<keyword evidence="13" id="KW-0442">Lipid degradation</keyword>
<dbReference type="CDD" id="cd00192">
    <property type="entry name" value="PTKc"/>
    <property type="match status" value="1"/>
</dbReference>
<dbReference type="PROSITE" id="PS00109">
    <property type="entry name" value="PROTEIN_KINASE_TYR"/>
    <property type="match status" value="1"/>
</dbReference>
<dbReference type="InterPro" id="IPR000719">
    <property type="entry name" value="Prot_kinase_dom"/>
</dbReference>
<evidence type="ECO:0000313" key="24">
    <source>
        <dbReference type="Proteomes" id="UP000241769"/>
    </source>
</evidence>
<evidence type="ECO:0000256" key="19">
    <source>
        <dbReference type="ARBA" id="ARBA00023180"/>
    </source>
</evidence>
<proteinExistence type="inferred from homology"/>
<feature type="transmembrane region" description="Helical" evidence="21">
    <location>
        <begin position="944"/>
        <end position="969"/>
    </location>
</feature>
<evidence type="ECO:0000256" key="1">
    <source>
        <dbReference type="ARBA" id="ARBA00004167"/>
    </source>
</evidence>
<evidence type="ECO:0000313" key="23">
    <source>
        <dbReference type="EMBL" id="PRP82404.1"/>
    </source>
</evidence>
<evidence type="ECO:0000259" key="22">
    <source>
        <dbReference type="PROSITE" id="PS50011"/>
    </source>
</evidence>
<dbReference type="InterPro" id="IPR020635">
    <property type="entry name" value="Tyr_kinase_cat_dom"/>
</dbReference>
<comment type="subcellular location">
    <subcellularLocation>
        <location evidence="2">Cell membrane</location>
    </subcellularLocation>
    <subcellularLocation>
        <location evidence="1">Membrane</location>
        <topology evidence="1">Single-pass membrane protein</topology>
    </subcellularLocation>
</comment>
<name>A0A2P6NEL8_9EUKA</name>
<dbReference type="GO" id="GO:0050793">
    <property type="term" value="P:regulation of developmental process"/>
    <property type="evidence" value="ECO:0007669"/>
    <property type="project" value="UniProtKB-ARBA"/>
</dbReference>
<dbReference type="CDD" id="cd12087">
    <property type="entry name" value="TM_EGFR-like"/>
    <property type="match status" value="1"/>
</dbReference>
<dbReference type="PROSITE" id="PS00107">
    <property type="entry name" value="PROTEIN_KINASE_ATP"/>
    <property type="match status" value="1"/>
</dbReference>
<dbReference type="PANTHER" id="PTHR48053:SF71">
    <property type="entry name" value="LEUCINE RICH REPEAT FAMILY PROTEIN, EXPRESSED"/>
    <property type="match status" value="1"/>
</dbReference>
<keyword evidence="18" id="KW-0675">Receptor</keyword>
<keyword evidence="17" id="KW-0829">Tyrosine-protein kinase</keyword>
<organism evidence="23 24">
    <name type="scientific">Planoprotostelium fungivorum</name>
    <dbReference type="NCBI Taxonomy" id="1890364"/>
    <lineage>
        <taxon>Eukaryota</taxon>
        <taxon>Amoebozoa</taxon>
        <taxon>Evosea</taxon>
        <taxon>Variosea</taxon>
        <taxon>Cavosteliida</taxon>
        <taxon>Cavosteliaceae</taxon>
        <taxon>Planoprotostelium</taxon>
    </lineage>
</organism>
<keyword evidence="8" id="KW-0677">Repeat</keyword>
<keyword evidence="6 21" id="KW-0812">Transmembrane</keyword>
<evidence type="ECO:0000256" key="17">
    <source>
        <dbReference type="ARBA" id="ARBA00023137"/>
    </source>
</evidence>
<keyword evidence="19" id="KW-0325">Glycoprotein</keyword>
<evidence type="ECO:0000256" key="12">
    <source>
        <dbReference type="ARBA" id="ARBA00022840"/>
    </source>
</evidence>
<dbReference type="FunFam" id="3.40.50.1820:FF:000057">
    <property type="entry name" value="Lipase"/>
    <property type="match status" value="1"/>
</dbReference>
<dbReference type="PROSITE" id="PS50011">
    <property type="entry name" value="PROTEIN_KINASE_DOM"/>
    <property type="match status" value="1"/>
</dbReference>
<dbReference type="GO" id="GO:0004713">
    <property type="term" value="F:protein tyrosine kinase activity"/>
    <property type="evidence" value="ECO:0007669"/>
    <property type="project" value="UniProtKB-KW"/>
</dbReference>
<dbReference type="EMBL" id="MDYQ01000104">
    <property type="protein sequence ID" value="PRP82404.1"/>
    <property type="molecule type" value="Genomic_DNA"/>
</dbReference>
<dbReference type="InterPro" id="IPR006693">
    <property type="entry name" value="AB_hydrolase_lipase"/>
</dbReference>
<keyword evidence="4" id="KW-0433">Leucine-rich repeat</keyword>
<accession>A0A2P6NEL8</accession>
<comment type="caution">
    <text evidence="23">The sequence shown here is derived from an EMBL/GenBank/DDBJ whole genome shotgun (WGS) entry which is preliminary data.</text>
</comment>
<feature type="binding site" evidence="20">
    <location>
        <position position="1021"/>
    </location>
    <ligand>
        <name>ATP</name>
        <dbReference type="ChEBI" id="CHEBI:30616"/>
    </ligand>
</feature>
<dbReference type="FunFam" id="3.80.10.10:FF:000095">
    <property type="entry name" value="LRR receptor-like serine/threonine-protein kinase GSO1"/>
    <property type="match status" value="1"/>
</dbReference>
<evidence type="ECO:0000256" key="3">
    <source>
        <dbReference type="ARBA" id="ARBA00010701"/>
    </source>
</evidence>
<evidence type="ECO:0000256" key="11">
    <source>
        <dbReference type="ARBA" id="ARBA00022801"/>
    </source>
</evidence>
<dbReference type="InterPro" id="IPR032675">
    <property type="entry name" value="LRR_dom_sf"/>
</dbReference>
<dbReference type="InterPro" id="IPR008266">
    <property type="entry name" value="Tyr_kinase_AS"/>
</dbReference>
<evidence type="ECO:0000256" key="7">
    <source>
        <dbReference type="ARBA" id="ARBA00022729"/>
    </source>
</evidence>
<evidence type="ECO:0000256" key="6">
    <source>
        <dbReference type="ARBA" id="ARBA00022692"/>
    </source>
</evidence>
<dbReference type="Pfam" id="PF04083">
    <property type="entry name" value="Abhydro_lipase"/>
    <property type="match status" value="1"/>
</dbReference>
<dbReference type="InterPro" id="IPR003591">
    <property type="entry name" value="Leu-rich_rpt_typical-subtyp"/>
</dbReference>
<dbReference type="SMART" id="SM00369">
    <property type="entry name" value="LRR_TYP"/>
    <property type="match status" value="8"/>
</dbReference>
<keyword evidence="5" id="KW-0808">Transferase</keyword>
<dbReference type="Pfam" id="PF07714">
    <property type="entry name" value="PK_Tyr_Ser-Thr"/>
    <property type="match status" value="1"/>
</dbReference>
<reference evidence="23 24" key="1">
    <citation type="journal article" date="2018" name="Genome Biol. Evol.">
        <title>Multiple Roots of Fruiting Body Formation in Amoebozoa.</title>
        <authorList>
            <person name="Hillmann F."/>
            <person name="Forbes G."/>
            <person name="Novohradska S."/>
            <person name="Ferling I."/>
            <person name="Riege K."/>
            <person name="Groth M."/>
            <person name="Westermann M."/>
            <person name="Marz M."/>
            <person name="Spaller T."/>
            <person name="Winckler T."/>
            <person name="Schaap P."/>
            <person name="Glockner G."/>
        </authorList>
    </citation>
    <scope>NUCLEOTIDE SEQUENCE [LARGE SCALE GENOMIC DNA]</scope>
    <source>
        <strain evidence="23 24">Jena</strain>
    </source>
</reference>
<dbReference type="SUPFAM" id="SSF52058">
    <property type="entry name" value="L domain-like"/>
    <property type="match status" value="3"/>
</dbReference>
<dbReference type="InParanoid" id="A0A2P6NEL8"/>
<feature type="domain" description="Protein kinase" evidence="22">
    <location>
        <begin position="994"/>
        <end position="1241"/>
    </location>
</feature>
<dbReference type="OrthoDB" id="9974421at2759"/>
<dbReference type="InterPro" id="IPR001611">
    <property type="entry name" value="Leu-rich_rpt"/>
</dbReference>
<keyword evidence="14 21" id="KW-1133">Transmembrane helix</keyword>
<evidence type="ECO:0000256" key="8">
    <source>
        <dbReference type="ARBA" id="ARBA00022737"/>
    </source>
</evidence>
<dbReference type="GO" id="GO:0048468">
    <property type="term" value="P:cell development"/>
    <property type="evidence" value="ECO:0007669"/>
    <property type="project" value="UniProtKB-ARBA"/>
</dbReference>
<evidence type="ECO:0000256" key="2">
    <source>
        <dbReference type="ARBA" id="ARBA00004236"/>
    </source>
</evidence>
<dbReference type="GO" id="GO:0016042">
    <property type="term" value="P:lipid catabolic process"/>
    <property type="evidence" value="ECO:0007669"/>
    <property type="project" value="UniProtKB-KW"/>
</dbReference>
<dbReference type="PANTHER" id="PTHR48053">
    <property type="entry name" value="LEUCINE RICH REPEAT FAMILY PROTEIN, EXPRESSED"/>
    <property type="match status" value="1"/>
</dbReference>
<comment type="similarity">
    <text evidence="3">Belongs to the AB hydrolase superfamily. Lipase family.</text>
</comment>
<keyword evidence="16 21" id="KW-0472">Membrane</keyword>
<dbReference type="PRINTS" id="PR00109">
    <property type="entry name" value="TYRKINASE"/>
</dbReference>
<dbReference type="InterPro" id="IPR001245">
    <property type="entry name" value="Ser-Thr/Tyr_kinase_cat_dom"/>
</dbReference>
<dbReference type="GO" id="GO:0016787">
    <property type="term" value="F:hydrolase activity"/>
    <property type="evidence" value="ECO:0007669"/>
    <property type="project" value="UniProtKB-KW"/>
</dbReference>
<dbReference type="GO" id="GO:0005524">
    <property type="term" value="F:ATP binding"/>
    <property type="evidence" value="ECO:0007669"/>
    <property type="project" value="UniProtKB-UniRule"/>
</dbReference>
<feature type="transmembrane region" description="Helical" evidence="21">
    <location>
        <begin position="1084"/>
        <end position="1101"/>
    </location>
</feature>
<dbReference type="InterPro" id="IPR029058">
    <property type="entry name" value="AB_hydrolase_fold"/>
</dbReference>
<evidence type="ECO:0000256" key="14">
    <source>
        <dbReference type="ARBA" id="ARBA00022989"/>
    </source>
</evidence>
<keyword evidence="15" id="KW-0443">Lipid metabolism</keyword>
<dbReference type="SUPFAM" id="SSF56112">
    <property type="entry name" value="Protein kinase-like (PK-like)"/>
    <property type="match status" value="1"/>
</dbReference>
<keyword evidence="7" id="KW-0732">Signal</keyword>
<dbReference type="FunFam" id="1.10.510.10:FF:001512">
    <property type="entry name" value="Receptor tyrosine-protein kinase erbB-2"/>
    <property type="match status" value="1"/>
</dbReference>